<dbReference type="Proteomes" id="UP001652622">
    <property type="component" value="Unplaced"/>
</dbReference>
<feature type="chain" id="PRO_5027907385" evidence="3">
    <location>
        <begin position="20"/>
        <end position="183"/>
    </location>
</feature>
<dbReference type="InterPro" id="IPR052321">
    <property type="entry name" value="PolyBind_ProtTraffic"/>
</dbReference>
<organism evidence="5 6">
    <name type="scientific">Pantherophis guttatus</name>
    <name type="common">Corn snake</name>
    <name type="synonym">Elaphe guttata</name>
    <dbReference type="NCBI Taxonomy" id="94885"/>
    <lineage>
        <taxon>Eukaryota</taxon>
        <taxon>Metazoa</taxon>
        <taxon>Chordata</taxon>
        <taxon>Craniata</taxon>
        <taxon>Vertebrata</taxon>
        <taxon>Euteleostomi</taxon>
        <taxon>Lepidosauria</taxon>
        <taxon>Squamata</taxon>
        <taxon>Bifurcata</taxon>
        <taxon>Unidentata</taxon>
        <taxon>Episquamata</taxon>
        <taxon>Toxicofera</taxon>
        <taxon>Serpentes</taxon>
        <taxon>Colubroidea</taxon>
        <taxon>Colubridae</taxon>
        <taxon>Colubrinae</taxon>
        <taxon>Pantherophis</taxon>
    </lineage>
</organism>
<evidence type="ECO:0000256" key="2">
    <source>
        <dbReference type="ARBA" id="ARBA00022734"/>
    </source>
</evidence>
<dbReference type="AlphaFoldDB" id="A0A6P9BWS5"/>
<dbReference type="GO" id="GO:0030246">
    <property type="term" value="F:carbohydrate binding"/>
    <property type="evidence" value="ECO:0007669"/>
    <property type="project" value="UniProtKB-KW"/>
</dbReference>
<dbReference type="Pfam" id="PF01419">
    <property type="entry name" value="Jacalin"/>
    <property type="match status" value="1"/>
</dbReference>
<dbReference type="RefSeq" id="XP_034275772.1">
    <property type="nucleotide sequence ID" value="XM_034419881.2"/>
</dbReference>
<accession>A0A6P9BWS5</accession>
<evidence type="ECO:0000256" key="1">
    <source>
        <dbReference type="ARBA" id="ARBA00022729"/>
    </source>
</evidence>
<dbReference type="GeneID" id="117666875"/>
<reference evidence="6" key="1">
    <citation type="submission" date="2025-08" db="UniProtKB">
        <authorList>
            <consortium name="RefSeq"/>
        </authorList>
    </citation>
    <scope>IDENTIFICATION</scope>
    <source>
        <tissue evidence="6">Blood</tissue>
    </source>
</reference>
<dbReference type="PROSITE" id="PS51752">
    <property type="entry name" value="JACALIN_LECTIN"/>
    <property type="match status" value="1"/>
</dbReference>
<keyword evidence="5" id="KW-1185">Reference proteome</keyword>
<dbReference type="OrthoDB" id="2415936at2759"/>
<dbReference type="PANTHER" id="PTHR33589">
    <property type="entry name" value="OS11G0524900 PROTEIN"/>
    <property type="match status" value="1"/>
</dbReference>
<dbReference type="CTD" id="653808"/>
<dbReference type="OMA" id="YPSDCGS"/>
<dbReference type="InterPro" id="IPR036404">
    <property type="entry name" value="Jacalin-like_lectin_dom_sf"/>
</dbReference>
<dbReference type="InterPro" id="IPR001229">
    <property type="entry name" value="Jacalin-like_lectin_dom"/>
</dbReference>
<proteinExistence type="predicted"/>
<dbReference type="Gene3D" id="2.100.10.30">
    <property type="entry name" value="Jacalin-like lectin domain"/>
    <property type="match status" value="1"/>
</dbReference>
<evidence type="ECO:0000256" key="3">
    <source>
        <dbReference type="SAM" id="SignalP"/>
    </source>
</evidence>
<evidence type="ECO:0000313" key="5">
    <source>
        <dbReference type="Proteomes" id="UP001652622"/>
    </source>
</evidence>
<feature type="domain" description="Jacalin-type lectin" evidence="4">
    <location>
        <begin position="25"/>
        <end position="161"/>
    </location>
</feature>
<dbReference type="KEGG" id="pgut:117666875"/>
<dbReference type="SUPFAM" id="SSF51101">
    <property type="entry name" value="Mannose-binding lectins"/>
    <property type="match status" value="1"/>
</dbReference>
<protein>
    <submittedName>
        <fullName evidence="6">Zymogen granule membrane protein 16</fullName>
    </submittedName>
</protein>
<keyword evidence="2" id="KW-0430">Lectin</keyword>
<sequence length="183" mass="20569">MKNCFIIIFLLSCSISLHAENSRTSSFSGEYGGTGGNRFSHSGNQLEGPLTALRIRVNRNYIVGLQVRYGKEWSNYVGGTNGDLEEIFLFQRESIIQVSGKYTDYLRKLVFVTDEGRYFSFGKDYGISFSGAPLFPNTVLRYISGRSSSSVINAIGFHWDKYAAGCSYCNEAIQEQDNKERVE</sequence>
<feature type="signal peptide" evidence="3">
    <location>
        <begin position="1"/>
        <end position="19"/>
    </location>
</feature>
<gene>
    <name evidence="6" type="primary">ZG16</name>
</gene>
<dbReference type="CDD" id="cd09611">
    <property type="entry name" value="Jacalin_ZG16_like"/>
    <property type="match status" value="1"/>
</dbReference>
<keyword evidence="1 3" id="KW-0732">Signal</keyword>
<dbReference type="InParanoid" id="A0A6P9BWS5"/>
<evidence type="ECO:0000313" key="6">
    <source>
        <dbReference type="RefSeq" id="XP_034275772.1"/>
    </source>
</evidence>
<dbReference type="SMART" id="SM00915">
    <property type="entry name" value="Jacalin"/>
    <property type="match status" value="1"/>
</dbReference>
<dbReference type="PANTHER" id="PTHR33589:SF4">
    <property type="entry name" value="ZYMOGEN GRANULE MEMBRANE PROTEIN 16"/>
    <property type="match status" value="1"/>
</dbReference>
<evidence type="ECO:0000259" key="4">
    <source>
        <dbReference type="PROSITE" id="PS51752"/>
    </source>
</evidence>
<name>A0A6P9BWS5_PANGU</name>